<protein>
    <submittedName>
        <fullName evidence="1">Aquarius_N domain-containing protein</fullName>
    </submittedName>
</protein>
<reference evidence="1" key="1">
    <citation type="submission" date="2016-06" db="UniProtKB">
        <authorList>
            <consortium name="WormBaseParasite"/>
        </authorList>
    </citation>
    <scope>IDENTIFICATION</scope>
</reference>
<proteinExistence type="predicted"/>
<dbReference type="AlphaFoldDB" id="A0A183KTP2"/>
<dbReference type="STRING" id="6186.A0A183KTP2"/>
<dbReference type="WBParaSite" id="SCUD_0001843501-mRNA-1">
    <property type="protein sequence ID" value="SCUD_0001843501-mRNA-1"/>
    <property type="gene ID" value="SCUD_0001843501"/>
</dbReference>
<sequence>LQESDVIVSSNDTFVFPSDVLENIAWLEINHNSDKYWPTVFYHGTNNWDMFRMTFYKAGYIFVKQRDEGEELNVLQSWLEECLKQWLDLCILKQLKLLVTFLKRFSSTNKLTISNGHERTGNSSRLLSSCSDLGRLLAARVTQHFIKHKDELSVGLKNYYFDVSNVTTTANQHNTFQSRLVKAFRMWFSLPDHTILLPHLPKDDVLPLVNFLSVVKQHSPTTPVPNILWFHRFLYTHS</sequence>
<accession>A0A183KTP2</accession>
<evidence type="ECO:0000313" key="1">
    <source>
        <dbReference type="WBParaSite" id="SCUD_0001843501-mRNA-1"/>
    </source>
</evidence>
<organism evidence="1">
    <name type="scientific">Schistosoma curassoni</name>
    <dbReference type="NCBI Taxonomy" id="6186"/>
    <lineage>
        <taxon>Eukaryota</taxon>
        <taxon>Metazoa</taxon>
        <taxon>Spiralia</taxon>
        <taxon>Lophotrochozoa</taxon>
        <taxon>Platyhelminthes</taxon>
        <taxon>Trematoda</taxon>
        <taxon>Digenea</taxon>
        <taxon>Strigeidida</taxon>
        <taxon>Schistosomatoidea</taxon>
        <taxon>Schistosomatidae</taxon>
        <taxon>Schistosoma</taxon>
    </lineage>
</organism>
<name>A0A183KTP2_9TREM</name>